<dbReference type="SFLD" id="SFLDF00027">
    <property type="entry name" value="p-type_atpase"/>
    <property type="match status" value="1"/>
</dbReference>
<dbReference type="Pfam" id="PF00122">
    <property type="entry name" value="E1-E2_ATPase"/>
    <property type="match status" value="1"/>
</dbReference>
<dbReference type="Gene3D" id="2.70.150.10">
    <property type="entry name" value="Calcium-transporting ATPase, cytoplasmic transduction domain A"/>
    <property type="match status" value="1"/>
</dbReference>
<feature type="transmembrane region" description="Helical" evidence="8">
    <location>
        <begin position="136"/>
        <end position="163"/>
    </location>
</feature>
<dbReference type="SUPFAM" id="SSF81665">
    <property type="entry name" value="Calcium ATPase, transmembrane domain M"/>
    <property type="match status" value="1"/>
</dbReference>
<feature type="transmembrane region" description="Helical" evidence="8">
    <location>
        <begin position="80"/>
        <end position="101"/>
    </location>
</feature>
<dbReference type="PRINTS" id="PR00120">
    <property type="entry name" value="HATPASE"/>
</dbReference>
<dbReference type="InterPro" id="IPR023214">
    <property type="entry name" value="HAD_sf"/>
</dbReference>
<dbReference type="Gene3D" id="3.40.50.1000">
    <property type="entry name" value="HAD superfamily/HAD-like"/>
    <property type="match status" value="2"/>
</dbReference>
<keyword evidence="4" id="KW-0479">Metal-binding</keyword>
<evidence type="ECO:0000259" key="9">
    <source>
        <dbReference type="Pfam" id="PF00122"/>
    </source>
</evidence>
<dbReference type="PANTHER" id="PTHR43520:SF8">
    <property type="entry name" value="P-TYPE CU(+) TRANSPORTER"/>
    <property type="match status" value="1"/>
</dbReference>
<evidence type="ECO:0000256" key="2">
    <source>
        <dbReference type="ARBA" id="ARBA00006024"/>
    </source>
</evidence>
<evidence type="ECO:0000256" key="5">
    <source>
        <dbReference type="ARBA" id="ARBA00022967"/>
    </source>
</evidence>
<dbReference type="PRINTS" id="PR00119">
    <property type="entry name" value="CATATPASE"/>
</dbReference>
<dbReference type="InterPro" id="IPR023298">
    <property type="entry name" value="ATPase_P-typ_TM_dom_sf"/>
</dbReference>
<dbReference type="PROSITE" id="PS01229">
    <property type="entry name" value="COF_2"/>
    <property type="match status" value="1"/>
</dbReference>
<evidence type="ECO:0000256" key="1">
    <source>
        <dbReference type="ARBA" id="ARBA00004127"/>
    </source>
</evidence>
<evidence type="ECO:0000256" key="8">
    <source>
        <dbReference type="SAM" id="Phobius"/>
    </source>
</evidence>
<accession>A0ABN9VES3</accession>
<dbReference type="NCBIfam" id="TIGR01494">
    <property type="entry name" value="ATPase_P-type"/>
    <property type="match status" value="1"/>
</dbReference>
<dbReference type="InterPro" id="IPR008250">
    <property type="entry name" value="ATPase_P-typ_transduc_dom_A_sf"/>
</dbReference>
<dbReference type="Proteomes" id="UP001189429">
    <property type="component" value="Unassembled WGS sequence"/>
</dbReference>
<dbReference type="InterPro" id="IPR018303">
    <property type="entry name" value="ATPase_P-typ_P_site"/>
</dbReference>
<keyword evidence="11" id="KW-1185">Reference proteome</keyword>
<evidence type="ECO:0000256" key="4">
    <source>
        <dbReference type="ARBA" id="ARBA00022723"/>
    </source>
</evidence>
<evidence type="ECO:0000256" key="7">
    <source>
        <dbReference type="ARBA" id="ARBA00023136"/>
    </source>
</evidence>
<keyword evidence="3 8" id="KW-0812">Transmembrane</keyword>
<keyword evidence="7 8" id="KW-0472">Membrane</keyword>
<dbReference type="Gene3D" id="3.40.1110.10">
    <property type="entry name" value="Calcium-transporting ATPase, cytoplasmic domain N"/>
    <property type="match status" value="1"/>
</dbReference>
<comment type="caution">
    <text evidence="10">The sequence shown here is derived from an EMBL/GenBank/DDBJ whole genome shotgun (WGS) entry which is preliminary data.</text>
</comment>
<keyword evidence="5" id="KW-1278">Translocase</keyword>
<dbReference type="InterPro" id="IPR036412">
    <property type="entry name" value="HAD-like_sf"/>
</dbReference>
<sequence length="616" mass="65375">MCSQSGVHVDEAMLTGESRPVSKQDGDMLFGGTLCLSGGCLMRVTNVGGDTTIGQMVKLVQDAQASKANVQRVADSIARVFVPFVISLAILTFAVWSALVFSGRVSPPMLDTMGHGGMEADSRAVRSLQLLFAMKFGIAVLMIACPCAMGLATPMAVMVATGLAAKRGCLVKSAEALEVSARLDVVVLDKTGTITKGQPSVRAAACCAEAFATLEQAWEALLGSAEGAPKRRSAPATSSSGPTVQLIGAEDVCSSNGLEDCFWWILGSLESASDHPIARCVLTAAQEVPGLPPLAAPQDFEVTAGRGVRCTLSQLGGVTARVGNLTYFMESMPEQASQTNQELLQWMEGMQQQGNIVVLLHVDGVPLGAVALQDPVREEASWVVSYMERTLGAEVWMCTGDNTATAQCIAAQVGIRHVMAEALPTTKSECVAKLQRPRRRGERPRRVCFIGDGMNDSPALAQADVGVALGVGAHIAVEAADVALVRSELGDCVTFLALSRATFRTILLNFFWAFCFNFLCLPVAAGLFYPTLHIPPLVAGIGMACSSLFVVCSSLLLRRFSPPQAPLAQPKQPSDSSTTVSPREQQDLVTGKQKWNAALKAQIIGSQKTYRYQTMI</sequence>
<dbReference type="SFLD" id="SFLDG00002">
    <property type="entry name" value="C1.7:_P-type_atpase_like"/>
    <property type="match status" value="1"/>
</dbReference>
<comment type="similarity">
    <text evidence="2">Belongs to the cation transport ATPase (P-type) (TC 3.A.3) family. Type IB subfamily.</text>
</comment>
<protein>
    <recommendedName>
        <fullName evidence="9">P-type ATPase A domain-containing protein</fullName>
    </recommendedName>
</protein>
<organism evidence="10 11">
    <name type="scientific">Prorocentrum cordatum</name>
    <dbReference type="NCBI Taxonomy" id="2364126"/>
    <lineage>
        <taxon>Eukaryota</taxon>
        <taxon>Sar</taxon>
        <taxon>Alveolata</taxon>
        <taxon>Dinophyceae</taxon>
        <taxon>Prorocentrales</taxon>
        <taxon>Prorocentraceae</taxon>
        <taxon>Prorocentrum</taxon>
    </lineage>
</organism>
<dbReference type="PANTHER" id="PTHR43520">
    <property type="entry name" value="ATP7, ISOFORM B"/>
    <property type="match status" value="1"/>
</dbReference>
<evidence type="ECO:0000313" key="11">
    <source>
        <dbReference type="Proteomes" id="UP001189429"/>
    </source>
</evidence>
<dbReference type="SUPFAM" id="SSF81653">
    <property type="entry name" value="Calcium ATPase, transduction domain A"/>
    <property type="match status" value="1"/>
</dbReference>
<dbReference type="InterPro" id="IPR059000">
    <property type="entry name" value="ATPase_P-type_domA"/>
</dbReference>
<comment type="subcellular location">
    <subcellularLocation>
        <location evidence="1">Endomembrane system</location>
        <topology evidence="1">Multi-pass membrane protein</topology>
    </subcellularLocation>
</comment>
<dbReference type="InterPro" id="IPR023299">
    <property type="entry name" value="ATPase_P-typ_cyto_dom_N"/>
</dbReference>
<dbReference type="PROSITE" id="PS00154">
    <property type="entry name" value="ATPASE_E1_E2"/>
    <property type="match status" value="1"/>
</dbReference>
<dbReference type="InterPro" id="IPR001757">
    <property type="entry name" value="P_typ_ATPase"/>
</dbReference>
<feature type="transmembrane region" description="Helical" evidence="8">
    <location>
        <begin position="506"/>
        <end position="528"/>
    </location>
</feature>
<keyword evidence="6 8" id="KW-1133">Transmembrane helix</keyword>
<gene>
    <name evidence="10" type="ORF">PCOR1329_LOCUS57412</name>
</gene>
<feature type="transmembrane region" description="Helical" evidence="8">
    <location>
        <begin position="534"/>
        <end position="557"/>
    </location>
</feature>
<dbReference type="SUPFAM" id="SSF56784">
    <property type="entry name" value="HAD-like"/>
    <property type="match status" value="1"/>
</dbReference>
<reference evidence="10" key="1">
    <citation type="submission" date="2023-10" db="EMBL/GenBank/DDBJ databases">
        <authorList>
            <person name="Chen Y."/>
            <person name="Shah S."/>
            <person name="Dougan E. K."/>
            <person name="Thang M."/>
            <person name="Chan C."/>
        </authorList>
    </citation>
    <scope>NUCLEOTIDE SEQUENCE [LARGE SCALE GENOMIC DNA]</scope>
</reference>
<dbReference type="SUPFAM" id="SSF81660">
    <property type="entry name" value="Metal cation-transporting ATPase, ATP-binding domain N"/>
    <property type="match status" value="1"/>
</dbReference>
<evidence type="ECO:0000313" key="10">
    <source>
        <dbReference type="EMBL" id="CAK0871639.1"/>
    </source>
</evidence>
<name>A0ABN9VES3_9DINO</name>
<dbReference type="SFLD" id="SFLDS00003">
    <property type="entry name" value="Haloacid_Dehalogenase"/>
    <property type="match status" value="1"/>
</dbReference>
<dbReference type="EMBL" id="CAUYUJ010017093">
    <property type="protein sequence ID" value="CAK0871639.1"/>
    <property type="molecule type" value="Genomic_DNA"/>
</dbReference>
<proteinExistence type="inferred from homology"/>
<evidence type="ECO:0000256" key="6">
    <source>
        <dbReference type="ARBA" id="ARBA00022989"/>
    </source>
</evidence>
<dbReference type="Pfam" id="PF00702">
    <property type="entry name" value="Hydrolase"/>
    <property type="match status" value="1"/>
</dbReference>
<evidence type="ECO:0000256" key="3">
    <source>
        <dbReference type="ARBA" id="ARBA00022692"/>
    </source>
</evidence>
<feature type="domain" description="P-type ATPase A" evidence="9">
    <location>
        <begin position="4"/>
        <end position="61"/>
    </location>
</feature>
<dbReference type="InterPro" id="IPR044492">
    <property type="entry name" value="P_typ_ATPase_HD_dom"/>
</dbReference>